<evidence type="ECO:0000256" key="10">
    <source>
        <dbReference type="SAM" id="Coils"/>
    </source>
</evidence>
<accession>A0ABR3AQV3</accession>
<evidence type="ECO:0000256" key="5">
    <source>
        <dbReference type="ARBA" id="ARBA00022692"/>
    </source>
</evidence>
<comment type="subcellular location">
    <subcellularLocation>
        <location evidence="1">Golgi apparatus membrane</location>
        <topology evidence="1">Single-pass type IV membrane protein</topology>
    </subcellularLocation>
</comment>
<feature type="transmembrane region" description="Helical" evidence="12">
    <location>
        <begin position="654"/>
        <end position="675"/>
    </location>
</feature>
<feature type="coiled-coil region" evidence="10">
    <location>
        <begin position="326"/>
        <end position="360"/>
    </location>
</feature>
<evidence type="ECO:0000313" key="15">
    <source>
        <dbReference type="EMBL" id="KAL0077907.1"/>
    </source>
</evidence>
<feature type="region of interest" description="Disordered" evidence="11">
    <location>
        <begin position="580"/>
        <end position="606"/>
    </location>
</feature>
<evidence type="ECO:0000259" key="13">
    <source>
        <dbReference type="Pfam" id="PF08172"/>
    </source>
</evidence>
<evidence type="ECO:0000256" key="1">
    <source>
        <dbReference type="ARBA" id="ARBA00004409"/>
    </source>
</evidence>
<sequence>MTTLNDSSFATAIQFWKGVHLPELQKELDQQGLAVVENQKDGLVSRKKLAEQTREFRKIPDEEKLSQFKSLLKGYQSEIDNITRRTKYSENAFLTLYKLLVNAPDPAPLFEAAVDQSAKAVENDGAAQENKRLQQELKEANEKLAKLQTVEKANLDLKAALTKLETVGEEKRAEDVSQKEQDVKQQYADKIKSYKEREHGLQRQLNQALDQLTQLRHTHDDTQAQLLDHDQKYGKCISCGKTTHLDEEVVGKLAELDIVTMDLERANTTIANLERKLTQIILIESELNGVESHQTGLTWCSAEDLVETEKQDAEMAKLIKDVETYKNLLQKTDTRLNKRIKDLSNEVKALAEERDLLAKKLKECEDYDEVKRELAIMKYVEFANNDEDSFDAKDVLNKEDNAIRKSLEVQLMEKSKRLETDYTQLKMSFSDLQNDLQARSALCEELQAKTYEQTGLIQKLEEDLARVGQKQTTDVSESFSRPSSSNNLAAIGSMTSTRPSLEVVHRQSQDTIGGGKDDKSILPIVMGQRDRFRQRNTEMEEQARNMERKLQEMESEMEGLKEDNLKLYERLRFVHVWKDEQSKDPSPRNFKKNGPRNGTIQDEDPTDKYGKIYEETMNPFMQFHRKEETRRYHALNPAEKLSYNVTRVLFSHKWSRYFLIFYALMLHLLVVVTLYQLSLWECRHDHEEINMPTVKDDTAAFMPIQN</sequence>
<dbReference type="Pfam" id="PF25398">
    <property type="entry name" value="CUX1_N"/>
    <property type="match status" value="1"/>
</dbReference>
<dbReference type="Proteomes" id="UP001448207">
    <property type="component" value="Unassembled WGS sequence"/>
</dbReference>
<dbReference type="PANTHER" id="PTHR14043:SF2">
    <property type="entry name" value="HOMEOBOX PROTEIN CUT"/>
    <property type="match status" value="1"/>
</dbReference>
<feature type="domain" description="Cux N-terminal" evidence="14">
    <location>
        <begin position="6"/>
        <end position="117"/>
    </location>
</feature>
<keyword evidence="16" id="KW-1185">Reference proteome</keyword>
<evidence type="ECO:0000313" key="16">
    <source>
        <dbReference type="Proteomes" id="UP001448207"/>
    </source>
</evidence>
<keyword evidence="5 12" id="KW-0812">Transmembrane</keyword>
<comment type="caution">
    <text evidence="15">The sequence shown here is derived from an EMBL/GenBank/DDBJ whole genome shotgun (WGS) entry which is preliminary data.</text>
</comment>
<evidence type="ECO:0000256" key="3">
    <source>
        <dbReference type="ARBA" id="ARBA00018691"/>
    </source>
</evidence>
<evidence type="ECO:0000259" key="14">
    <source>
        <dbReference type="Pfam" id="PF25398"/>
    </source>
</evidence>
<dbReference type="PANTHER" id="PTHR14043">
    <property type="entry name" value="CCAAT DISPLACEMENT PROTEIN-RELATED"/>
    <property type="match status" value="1"/>
</dbReference>
<proteinExistence type="inferred from homology"/>
<keyword evidence="9 12" id="KW-0472">Membrane</keyword>
<feature type="coiled-coil region" evidence="10">
    <location>
        <begin position="256"/>
        <end position="283"/>
    </location>
</feature>
<keyword evidence="6 12" id="KW-1133">Transmembrane helix</keyword>
<evidence type="ECO:0000256" key="4">
    <source>
        <dbReference type="ARBA" id="ARBA00022448"/>
    </source>
</evidence>
<organism evidence="15 16">
    <name type="scientific">Phycomyces blakesleeanus</name>
    <dbReference type="NCBI Taxonomy" id="4837"/>
    <lineage>
        <taxon>Eukaryota</taxon>
        <taxon>Fungi</taxon>
        <taxon>Fungi incertae sedis</taxon>
        <taxon>Mucoromycota</taxon>
        <taxon>Mucoromycotina</taxon>
        <taxon>Mucoromycetes</taxon>
        <taxon>Mucorales</taxon>
        <taxon>Phycomycetaceae</taxon>
        <taxon>Phycomyces</taxon>
    </lineage>
</organism>
<keyword evidence="8 10" id="KW-0175">Coiled coil</keyword>
<dbReference type="EMBL" id="JBCLYO010000026">
    <property type="protein sequence ID" value="KAL0077907.1"/>
    <property type="molecule type" value="Genomic_DNA"/>
</dbReference>
<dbReference type="InterPro" id="IPR012955">
    <property type="entry name" value="CASP_C"/>
</dbReference>
<name>A0ABR3AQV3_PHYBL</name>
<protein>
    <recommendedName>
        <fullName evidence="3">Protein CASP</fullName>
    </recommendedName>
</protein>
<evidence type="ECO:0000256" key="2">
    <source>
        <dbReference type="ARBA" id="ARBA00006415"/>
    </source>
</evidence>
<feature type="coiled-coil region" evidence="10">
    <location>
        <begin position="123"/>
        <end position="153"/>
    </location>
</feature>
<dbReference type="Pfam" id="PF08172">
    <property type="entry name" value="CASP_C"/>
    <property type="match status" value="1"/>
</dbReference>
<keyword evidence="7" id="KW-0333">Golgi apparatus</keyword>
<keyword evidence="4" id="KW-0813">Transport</keyword>
<evidence type="ECO:0000256" key="12">
    <source>
        <dbReference type="SAM" id="Phobius"/>
    </source>
</evidence>
<feature type="coiled-coil region" evidence="10">
    <location>
        <begin position="529"/>
        <end position="570"/>
    </location>
</feature>
<reference evidence="15 16" key="1">
    <citation type="submission" date="2024-04" db="EMBL/GenBank/DDBJ databases">
        <title>Symmetric and asymmetric DNA N6-adenine methylation regulates different biological responses in Mucorales.</title>
        <authorList>
            <consortium name="Lawrence Berkeley National Laboratory"/>
            <person name="Lax C."/>
            <person name="Mondo S.J."/>
            <person name="Osorio-Concepcion M."/>
            <person name="Muszewska A."/>
            <person name="Corrochano-Luque M."/>
            <person name="Gutierrez G."/>
            <person name="Riley R."/>
            <person name="Lipzen A."/>
            <person name="Guo J."/>
            <person name="Hundley H."/>
            <person name="Amirebrahimi M."/>
            <person name="Ng V."/>
            <person name="Lorenzo-Gutierrez D."/>
            <person name="Binder U."/>
            <person name="Yang J."/>
            <person name="Song Y."/>
            <person name="Canovas D."/>
            <person name="Navarro E."/>
            <person name="Freitag M."/>
            <person name="Gabaldon T."/>
            <person name="Grigoriev I.V."/>
            <person name="Corrochano L.M."/>
            <person name="Nicolas F.E."/>
            <person name="Garre V."/>
        </authorList>
    </citation>
    <scope>NUCLEOTIDE SEQUENCE [LARGE SCALE GENOMIC DNA]</scope>
    <source>
        <strain evidence="15 16">L51</strain>
    </source>
</reference>
<evidence type="ECO:0000256" key="11">
    <source>
        <dbReference type="SAM" id="MobiDB-lite"/>
    </source>
</evidence>
<evidence type="ECO:0000256" key="8">
    <source>
        <dbReference type="ARBA" id="ARBA00023054"/>
    </source>
</evidence>
<comment type="similarity">
    <text evidence="2">Belongs to the CASP family.</text>
</comment>
<gene>
    <name evidence="15" type="ORF">J3Q64DRAFT_1646253</name>
</gene>
<evidence type="ECO:0000256" key="6">
    <source>
        <dbReference type="ARBA" id="ARBA00022989"/>
    </source>
</evidence>
<feature type="domain" description="CASP C-terminal" evidence="13">
    <location>
        <begin position="443"/>
        <end position="678"/>
    </location>
</feature>
<evidence type="ECO:0000256" key="9">
    <source>
        <dbReference type="ARBA" id="ARBA00023136"/>
    </source>
</evidence>
<evidence type="ECO:0000256" key="7">
    <source>
        <dbReference type="ARBA" id="ARBA00023034"/>
    </source>
</evidence>
<feature type="coiled-coil region" evidence="10">
    <location>
        <begin position="184"/>
        <end position="225"/>
    </location>
</feature>
<dbReference type="InterPro" id="IPR057476">
    <property type="entry name" value="Cux_N"/>
</dbReference>